<dbReference type="Pfam" id="PF01391">
    <property type="entry name" value="Collagen"/>
    <property type="match status" value="1"/>
</dbReference>
<evidence type="ECO:0000256" key="6">
    <source>
        <dbReference type="ARBA" id="ARBA00022889"/>
    </source>
</evidence>
<dbReference type="Ensembl" id="ENSECRT00000029742.1">
    <property type="protein sequence ID" value="ENSECRP00000029127.1"/>
    <property type="gene ID" value="ENSECRG00000019734.1"/>
</dbReference>
<evidence type="ECO:0000313" key="16">
    <source>
        <dbReference type="Ensembl" id="ENSECRP00000029127.1"/>
    </source>
</evidence>
<evidence type="ECO:0000256" key="9">
    <source>
        <dbReference type="ARBA" id="ARBA00023278"/>
    </source>
</evidence>
<evidence type="ECO:0000256" key="5">
    <source>
        <dbReference type="ARBA" id="ARBA00022737"/>
    </source>
</evidence>
<organism evidence="16 17">
    <name type="scientific">Erpetoichthys calabaricus</name>
    <name type="common">Rope fish</name>
    <name type="synonym">Calamoichthys calabaricus</name>
    <dbReference type="NCBI Taxonomy" id="27687"/>
    <lineage>
        <taxon>Eukaryota</taxon>
        <taxon>Metazoa</taxon>
        <taxon>Chordata</taxon>
        <taxon>Craniata</taxon>
        <taxon>Vertebrata</taxon>
        <taxon>Euteleostomi</taxon>
        <taxon>Actinopterygii</taxon>
        <taxon>Polypteriformes</taxon>
        <taxon>Polypteridae</taxon>
        <taxon>Erpetoichthys</taxon>
    </lineage>
</organism>
<evidence type="ECO:0000256" key="1">
    <source>
        <dbReference type="ARBA" id="ARBA00004498"/>
    </source>
</evidence>
<feature type="region of interest" description="Disordered" evidence="13">
    <location>
        <begin position="249"/>
        <end position="587"/>
    </location>
</feature>
<feature type="domain" description="VWFA" evidence="15">
    <location>
        <begin position="613"/>
        <end position="800"/>
    </location>
</feature>
<dbReference type="Proteomes" id="UP000694620">
    <property type="component" value="Chromosome 8"/>
</dbReference>
<keyword evidence="4 14" id="KW-0732">Signal</keyword>
<dbReference type="InterPro" id="IPR002035">
    <property type="entry name" value="VWF_A"/>
</dbReference>
<dbReference type="InterPro" id="IPR052229">
    <property type="entry name" value="Collagen-VI/PIF"/>
</dbReference>
<comment type="subcellular location">
    <subcellularLocation>
        <location evidence="1">Secreted</location>
        <location evidence="1">Extracellular space</location>
        <location evidence="1">Extracellular matrix</location>
    </subcellularLocation>
</comment>
<dbReference type="PANTHER" id="PTHR22588:SF17">
    <property type="entry name" value="COLLAGEN TYPE VI ALPHA 1 CHAIN"/>
    <property type="match status" value="1"/>
</dbReference>
<feature type="compositionally biased region" description="Gly residues" evidence="13">
    <location>
        <begin position="507"/>
        <end position="516"/>
    </location>
</feature>
<feature type="domain" description="VWFA" evidence="15">
    <location>
        <begin position="38"/>
        <end position="235"/>
    </location>
</feature>
<dbReference type="GO" id="GO:0009888">
    <property type="term" value="P:tissue development"/>
    <property type="evidence" value="ECO:0007669"/>
    <property type="project" value="UniProtKB-ARBA"/>
</dbReference>
<dbReference type="Gene3D" id="3.40.50.410">
    <property type="entry name" value="von Willebrand factor, type A domain"/>
    <property type="match status" value="3"/>
</dbReference>
<evidence type="ECO:0000256" key="14">
    <source>
        <dbReference type="SAM" id="SignalP"/>
    </source>
</evidence>
<evidence type="ECO:0000256" key="12">
    <source>
        <dbReference type="ARBA" id="ARBA00073987"/>
    </source>
</evidence>
<dbReference type="GO" id="GO:0005589">
    <property type="term" value="C:collagen type VI trimer"/>
    <property type="evidence" value="ECO:0007669"/>
    <property type="project" value="UniProtKB-ARBA"/>
</dbReference>
<protein>
    <recommendedName>
        <fullName evidence="12">Collagen alpha-1(VI) chain</fullName>
    </recommendedName>
</protein>
<keyword evidence="5" id="KW-0677">Repeat</keyword>
<keyword evidence="2" id="KW-0964">Secreted</keyword>
<dbReference type="InterPro" id="IPR036465">
    <property type="entry name" value="vWFA_dom_sf"/>
</dbReference>
<dbReference type="GO" id="GO:0030154">
    <property type="term" value="P:cell differentiation"/>
    <property type="evidence" value="ECO:0007669"/>
    <property type="project" value="UniProtKB-ARBA"/>
</dbReference>
<comment type="similarity">
    <text evidence="11">Belongs to the type VI collagen family.</text>
</comment>
<keyword evidence="9" id="KW-0379">Hydroxylation</keyword>
<reference evidence="16" key="3">
    <citation type="submission" date="2025-09" db="UniProtKB">
        <authorList>
            <consortium name="Ensembl"/>
        </authorList>
    </citation>
    <scope>IDENTIFICATION</scope>
</reference>
<keyword evidence="8" id="KW-0325">Glycoprotein</keyword>
<dbReference type="PANTHER" id="PTHR22588">
    <property type="entry name" value="VWFA DOMAIN-CONTAINING PROTEIN"/>
    <property type="match status" value="1"/>
</dbReference>
<gene>
    <name evidence="16" type="primary">COL6A1</name>
    <name evidence="16" type="synonym">col6a1</name>
</gene>
<keyword evidence="7" id="KW-0176">Collagen</keyword>
<evidence type="ECO:0000256" key="8">
    <source>
        <dbReference type="ARBA" id="ARBA00023180"/>
    </source>
</evidence>
<keyword evidence="6" id="KW-0130">Cell adhesion</keyword>
<evidence type="ECO:0000256" key="10">
    <source>
        <dbReference type="ARBA" id="ARBA00043858"/>
    </source>
</evidence>
<dbReference type="Pfam" id="PF00092">
    <property type="entry name" value="VWA"/>
    <property type="match status" value="3"/>
</dbReference>
<dbReference type="FunFam" id="3.40.50.410:FF:000026">
    <property type="entry name" value="Collagen, type VI, alpha 1"/>
    <property type="match status" value="1"/>
</dbReference>
<feature type="compositionally biased region" description="Basic and acidic residues" evidence="13">
    <location>
        <begin position="392"/>
        <end position="408"/>
    </location>
</feature>
<accession>A0A8C4T992</accession>
<dbReference type="AlphaFoldDB" id="A0A8C4T992"/>
<sequence>MSFIGFILTFLILCLKWETPLAQTSSVKALYYRDCPVDLFFVLDTSESVALRVKPFGSYVDEVMGFTISFIEQLKSRYYRCDRELVWNAGALHYSDEVELIKELSEMPAQKADLQGRLRKVKYIGKGTYTDCAIKRGTEELLVGGSHRRENKYMIVVTDGYPLEGYKEPCGGLEDAASEAKHLGIKVFAVAISPSHLETRLNVIATDNTYRQNFTATGTIAQQKEETIRNIIDLIVKESEHACCSFECQPPRGPIGPAGERGYDGEAGRPGLPGEKGAAGDPGRQGDIGPVGYQGMKGDKGGRGDKGEKGARGYKGEKGQRGIDGVDGKKGEAGFNGLPGCKGSPGHDGDTGGAGPKGDPGPYGAKGGKGDPGSDGERGRPGNNGAPGPKGEPGDRGSNGEKGERGDDGEPGPDGPRGEKGNLGERGAPGTPGVRGARGDPGDQGPAGEPGREGSLGLDGDPGERGPVGPKGYKGDEGPPGPEGVKGLRGPKGAPGDPGVMGERGNDGGPGNGTQGFPGFQGYPGPRGDAGNKGPKGYPGPKGDDGEPGDPGPDNDSPGLPGPRGPKGHRGSEGPPGPMGPPGPPGSDDCEILDIIMKMCYCFFTECKCGPIDIMFVLDSSESIGIQNFELSKDFIIKVLDRLARDEKVKFDGKESRAGVVQYSHEKTEELVAMGDANIKSIRDLKAAVKSLQWIAGGTFTGSALQFSKENLLTKFKQGNRVVLVLTDGRSDTIRDTTPLSVLCEVTTQVVSVGVGDIFKKKPRSEQLGQISCSSAPSPGISLQRDNFAELLDDSFLYNLTRHICREKKCPDYTCPISFTSNADITILMDGSSSVGSRNFDVKKSFVKRLAERFLEAKKPSQDAVRVSVAQYSGKRQQKLEVTFSSNYTDISSKIDQIDFMNEATDINAALSFIINQYKRSRTGALKKVLVFSDGRSQGITSADIQKRVQEAQAAGIEIYILAVGSQVNDGNLRLLVSKSGTYDVAHGERHLFKATDYASLLRGVFYQTVSRRISLTN</sequence>
<feature type="chain" id="PRO_5034399090" description="Collagen alpha-1(VI) chain" evidence="14">
    <location>
        <begin position="23"/>
        <end position="1018"/>
    </location>
</feature>
<dbReference type="FunFam" id="3.40.50.410:FF:000060">
    <property type="entry name" value="Collagen, type VI, alpha 1"/>
    <property type="match status" value="1"/>
</dbReference>
<evidence type="ECO:0000256" key="4">
    <source>
        <dbReference type="ARBA" id="ARBA00022729"/>
    </source>
</evidence>
<feature type="compositionally biased region" description="Gly residues" evidence="13">
    <location>
        <begin position="364"/>
        <end position="373"/>
    </location>
</feature>
<dbReference type="Gene3D" id="1.20.5.320">
    <property type="entry name" value="6-Phosphogluconate Dehydrogenase, domain 3"/>
    <property type="match status" value="1"/>
</dbReference>
<evidence type="ECO:0000256" key="7">
    <source>
        <dbReference type="ARBA" id="ARBA00023119"/>
    </source>
</evidence>
<dbReference type="SMART" id="SM00327">
    <property type="entry name" value="VWA"/>
    <property type="match status" value="3"/>
</dbReference>
<keyword evidence="17" id="KW-1185">Reference proteome</keyword>
<feature type="compositionally biased region" description="Pro residues" evidence="13">
    <location>
        <begin position="575"/>
        <end position="585"/>
    </location>
</feature>
<keyword evidence="3" id="KW-0272">Extracellular matrix</keyword>
<comment type="function">
    <text evidence="10">Collagen VI acts as a cell-binding protein.</text>
</comment>
<proteinExistence type="inferred from homology"/>
<dbReference type="GO" id="GO:0007155">
    <property type="term" value="P:cell adhesion"/>
    <property type="evidence" value="ECO:0007669"/>
    <property type="project" value="UniProtKB-KW"/>
</dbReference>
<dbReference type="PRINTS" id="PR00453">
    <property type="entry name" value="VWFADOMAIN"/>
</dbReference>
<feature type="compositionally biased region" description="Basic and acidic residues" evidence="13">
    <location>
        <begin position="297"/>
        <end position="332"/>
    </location>
</feature>
<dbReference type="InterPro" id="IPR008160">
    <property type="entry name" value="Collagen"/>
</dbReference>
<dbReference type="GO" id="GO:0009653">
    <property type="term" value="P:anatomical structure morphogenesis"/>
    <property type="evidence" value="ECO:0007669"/>
    <property type="project" value="UniProtKB-ARBA"/>
</dbReference>
<feature type="signal peptide" evidence="14">
    <location>
        <begin position="1"/>
        <end position="22"/>
    </location>
</feature>
<evidence type="ECO:0000259" key="15">
    <source>
        <dbReference type="PROSITE" id="PS50234"/>
    </source>
</evidence>
<evidence type="ECO:0000256" key="2">
    <source>
        <dbReference type="ARBA" id="ARBA00022525"/>
    </source>
</evidence>
<evidence type="ECO:0000256" key="11">
    <source>
        <dbReference type="ARBA" id="ARBA00044000"/>
    </source>
</evidence>
<feature type="domain" description="VWFA" evidence="15">
    <location>
        <begin position="824"/>
        <end position="1010"/>
    </location>
</feature>
<evidence type="ECO:0000313" key="17">
    <source>
        <dbReference type="Proteomes" id="UP000694620"/>
    </source>
</evidence>
<reference evidence="16" key="1">
    <citation type="submission" date="2021-06" db="EMBL/GenBank/DDBJ databases">
        <authorList>
            <consortium name="Wellcome Sanger Institute Data Sharing"/>
        </authorList>
    </citation>
    <scope>NUCLEOTIDE SEQUENCE [LARGE SCALE GENOMIC DNA]</scope>
</reference>
<name>A0A8C4T992_ERPCA</name>
<dbReference type="GO" id="GO:0005783">
    <property type="term" value="C:endoplasmic reticulum"/>
    <property type="evidence" value="ECO:0007669"/>
    <property type="project" value="UniProtKB-ARBA"/>
</dbReference>
<dbReference type="GeneTree" id="ENSGT00940000162889"/>
<reference evidence="16" key="2">
    <citation type="submission" date="2025-08" db="UniProtKB">
        <authorList>
            <consortium name="Ensembl"/>
        </authorList>
    </citation>
    <scope>IDENTIFICATION</scope>
</reference>
<dbReference type="SUPFAM" id="SSF53300">
    <property type="entry name" value="vWA-like"/>
    <property type="match status" value="3"/>
</dbReference>
<dbReference type="GO" id="GO:0030020">
    <property type="term" value="F:extracellular matrix structural constituent conferring tensile strength"/>
    <property type="evidence" value="ECO:0007669"/>
    <property type="project" value="TreeGrafter"/>
</dbReference>
<evidence type="ECO:0000256" key="13">
    <source>
        <dbReference type="SAM" id="MobiDB-lite"/>
    </source>
</evidence>
<dbReference type="FunFam" id="3.40.50.410:FF:000050">
    <property type="entry name" value="Collagen, type VI, alpha 1"/>
    <property type="match status" value="1"/>
</dbReference>
<evidence type="ECO:0000256" key="3">
    <source>
        <dbReference type="ARBA" id="ARBA00022530"/>
    </source>
</evidence>
<dbReference type="PROSITE" id="PS50234">
    <property type="entry name" value="VWFA"/>
    <property type="match status" value="3"/>
</dbReference>
<feature type="compositionally biased region" description="Low complexity" evidence="13">
    <location>
        <begin position="517"/>
        <end position="541"/>
    </location>
</feature>